<proteinExistence type="predicted"/>
<comment type="caution">
    <text evidence="2">The sequence shown here is derived from an EMBL/GenBank/DDBJ whole genome shotgun (WGS) entry which is preliminary data.</text>
</comment>
<organism evidence="2 3">
    <name type="scientific">Providencia huaxiensis</name>
    <dbReference type="NCBI Taxonomy" id="2027290"/>
    <lineage>
        <taxon>Bacteria</taxon>
        <taxon>Pseudomonadati</taxon>
        <taxon>Pseudomonadota</taxon>
        <taxon>Gammaproteobacteria</taxon>
        <taxon>Enterobacterales</taxon>
        <taxon>Morganellaceae</taxon>
        <taxon>Providencia</taxon>
    </lineage>
</organism>
<dbReference type="InterPro" id="IPR020945">
    <property type="entry name" value="DMSO/NO3_reduct_chaperone"/>
</dbReference>
<gene>
    <name evidence="2" type="ORF">NLX89_17950</name>
</gene>
<accession>A0ABU2J1L6</accession>
<dbReference type="EMBL" id="JANAVW010000001">
    <property type="protein sequence ID" value="MDT0135214.1"/>
    <property type="molecule type" value="Genomic_DNA"/>
</dbReference>
<dbReference type="Proteomes" id="UP001252207">
    <property type="component" value="Unassembled WGS sequence"/>
</dbReference>
<dbReference type="PANTHER" id="PTHR34227:SF13">
    <property type="entry name" value="TAT PROOFREADING CHAPERONE DMSD-RELATED"/>
    <property type="match status" value="1"/>
</dbReference>
<sequence>MRNDQSIITDTQLQLEPSETVVTLKLLYQLFFFEPNAILLKEVCSSGILLYWQEKLGNDCSVLENYLSDENVLDKLQADHLSLFVGIGMPLAPPWGSVYLDEENLLFRSSTYQWIAFLEEHKLRYILDEKQPQDHIGLMLSVLATLWQKIMDPNLKGEDKEYYKHATRIVLYEHLLTWEERFCQLVYQNTKTPVYRLAGEITHIVVNMLARELQVQRTMTKLFF</sequence>
<evidence type="ECO:0000313" key="2">
    <source>
        <dbReference type="EMBL" id="MDT0135214.1"/>
    </source>
</evidence>
<dbReference type="Gene3D" id="1.10.3480.10">
    <property type="entry name" value="TorD-like"/>
    <property type="match status" value="1"/>
</dbReference>
<reference evidence="2 3" key="1">
    <citation type="submission" date="2022-06" db="EMBL/GenBank/DDBJ databases">
        <title>Chromosome and plasmid sequencings of Enterobacteriales species co-exiting double carbapenemases.</title>
        <authorList>
            <person name="Fu Y."/>
        </authorList>
    </citation>
    <scope>NUCLEOTIDE SEQUENCE [LARGE SCALE GENOMIC DNA]</scope>
    <source>
        <strain evidence="2 3">21030615019</strain>
    </source>
</reference>
<keyword evidence="3" id="KW-1185">Reference proteome</keyword>
<dbReference type="PANTHER" id="PTHR34227">
    <property type="entry name" value="CHAPERONE PROTEIN YCDY"/>
    <property type="match status" value="1"/>
</dbReference>
<protein>
    <submittedName>
        <fullName evidence="2">Molecular chaperone TorD family protein</fullName>
    </submittedName>
</protein>
<dbReference type="GeneID" id="89491665"/>
<dbReference type="Pfam" id="PF02613">
    <property type="entry name" value="Nitrate_red_del"/>
    <property type="match status" value="1"/>
</dbReference>
<dbReference type="RefSeq" id="WP_102138116.1">
    <property type="nucleotide sequence ID" value="NZ_CP031123.2"/>
</dbReference>
<keyword evidence="1" id="KW-0143">Chaperone</keyword>
<dbReference type="InterPro" id="IPR050289">
    <property type="entry name" value="TorD/DmsD_chaperones"/>
</dbReference>
<name>A0ABU2J1L6_9GAMM</name>
<evidence type="ECO:0000313" key="3">
    <source>
        <dbReference type="Proteomes" id="UP001252207"/>
    </source>
</evidence>
<dbReference type="InterPro" id="IPR036411">
    <property type="entry name" value="TorD-like_sf"/>
</dbReference>
<dbReference type="SUPFAM" id="SSF89155">
    <property type="entry name" value="TorD-like"/>
    <property type="match status" value="1"/>
</dbReference>
<evidence type="ECO:0000256" key="1">
    <source>
        <dbReference type="ARBA" id="ARBA00023186"/>
    </source>
</evidence>